<dbReference type="EMBL" id="CAJOBF010001429">
    <property type="protein sequence ID" value="CAF3949806.1"/>
    <property type="molecule type" value="Genomic_DNA"/>
</dbReference>
<gene>
    <name evidence="3" type="ORF">UXM345_LOCUS13270</name>
    <name evidence="2" type="ORF">XDN619_LOCUS10275</name>
</gene>
<keyword evidence="1" id="KW-0472">Membrane</keyword>
<protein>
    <submittedName>
        <fullName evidence="2">Uncharacterized protein</fullName>
    </submittedName>
</protein>
<name>A0A816QA60_9BILA</name>
<dbReference type="Proteomes" id="UP000663887">
    <property type="component" value="Unassembled WGS sequence"/>
</dbReference>
<dbReference type="Proteomes" id="UP000663842">
    <property type="component" value="Unassembled WGS sequence"/>
</dbReference>
<sequence>MTIRIGVPNLHADLMSFNLVPEVKRTQRTLLFLIFVVLGISIISFMSIIYSLSIKYRTNIYEPIIILCWILFFACGMFVTQRYYSMGLFVFAWLGIINIILTCILIVLVTVGIVIVTSDSSKQSSEIPFTLIRIVAGLTSVILDAVIIIFSFKLSYLIMKNTRPNDHERS</sequence>
<feature type="transmembrane region" description="Helical" evidence="1">
    <location>
        <begin position="30"/>
        <end position="52"/>
    </location>
</feature>
<dbReference type="AlphaFoldDB" id="A0A816QA60"/>
<comment type="caution">
    <text evidence="2">The sequence shown here is derived from an EMBL/GenBank/DDBJ whole genome shotgun (WGS) entry which is preliminary data.</text>
</comment>
<accession>A0A816QA60</accession>
<feature type="transmembrane region" description="Helical" evidence="1">
    <location>
        <begin position="130"/>
        <end position="152"/>
    </location>
</feature>
<keyword evidence="1" id="KW-1133">Transmembrane helix</keyword>
<feature type="transmembrane region" description="Helical" evidence="1">
    <location>
        <begin position="64"/>
        <end position="84"/>
    </location>
</feature>
<reference evidence="2" key="1">
    <citation type="submission" date="2021-02" db="EMBL/GenBank/DDBJ databases">
        <authorList>
            <person name="Nowell W R."/>
        </authorList>
    </citation>
    <scope>NUCLEOTIDE SEQUENCE</scope>
</reference>
<evidence type="ECO:0000313" key="4">
    <source>
        <dbReference type="Proteomes" id="UP000663887"/>
    </source>
</evidence>
<dbReference type="EMBL" id="CAJNRG010003658">
    <property type="protein sequence ID" value="CAF2059205.1"/>
    <property type="molecule type" value="Genomic_DNA"/>
</dbReference>
<evidence type="ECO:0000313" key="3">
    <source>
        <dbReference type="EMBL" id="CAF3949806.1"/>
    </source>
</evidence>
<feature type="transmembrane region" description="Helical" evidence="1">
    <location>
        <begin position="90"/>
        <end position="118"/>
    </location>
</feature>
<evidence type="ECO:0000256" key="1">
    <source>
        <dbReference type="SAM" id="Phobius"/>
    </source>
</evidence>
<keyword evidence="1" id="KW-0812">Transmembrane</keyword>
<organism evidence="2 4">
    <name type="scientific">Rotaria magnacalcarata</name>
    <dbReference type="NCBI Taxonomy" id="392030"/>
    <lineage>
        <taxon>Eukaryota</taxon>
        <taxon>Metazoa</taxon>
        <taxon>Spiralia</taxon>
        <taxon>Gnathifera</taxon>
        <taxon>Rotifera</taxon>
        <taxon>Eurotatoria</taxon>
        <taxon>Bdelloidea</taxon>
        <taxon>Philodinida</taxon>
        <taxon>Philodinidae</taxon>
        <taxon>Rotaria</taxon>
    </lineage>
</organism>
<proteinExistence type="predicted"/>
<evidence type="ECO:0000313" key="2">
    <source>
        <dbReference type="EMBL" id="CAF2059205.1"/>
    </source>
</evidence>